<dbReference type="OrthoDB" id="9790530at2"/>
<dbReference type="InterPro" id="IPR038720">
    <property type="entry name" value="YprB_RNase_H-like_dom"/>
</dbReference>
<dbReference type="PANTHER" id="PTHR38462">
    <property type="entry name" value="EXONUCLEASE-LIKE PROTEIN"/>
    <property type="match status" value="1"/>
</dbReference>
<accession>A0A1I5XEI5</accession>
<protein>
    <recommendedName>
        <fullName evidence="1">YprB ribonuclease H-like domain-containing protein</fullName>
    </recommendedName>
</protein>
<reference evidence="3" key="1">
    <citation type="submission" date="2016-10" db="EMBL/GenBank/DDBJ databases">
        <authorList>
            <person name="Varghese N."/>
            <person name="Submissions S."/>
        </authorList>
    </citation>
    <scope>NUCLEOTIDE SEQUENCE [LARGE SCALE GENOMIC DNA]</scope>
    <source>
        <strain evidence="3">P18</strain>
    </source>
</reference>
<dbReference type="PANTHER" id="PTHR38462:SF1">
    <property type="entry name" value="YPRB RIBONUCLEASE H-LIKE DOMAIN-CONTAINING PROTEIN"/>
    <property type="match status" value="1"/>
</dbReference>
<gene>
    <name evidence="2" type="ORF">SAMN04487928_13113</name>
</gene>
<dbReference type="InterPro" id="IPR036397">
    <property type="entry name" value="RNaseH_sf"/>
</dbReference>
<dbReference type="RefSeq" id="WP_074890998.1">
    <property type="nucleotide sequence ID" value="NZ_FOXO01000031.1"/>
</dbReference>
<proteinExistence type="predicted"/>
<evidence type="ECO:0000313" key="3">
    <source>
        <dbReference type="Proteomes" id="UP000182624"/>
    </source>
</evidence>
<dbReference type="InterPro" id="IPR012337">
    <property type="entry name" value="RNaseH-like_sf"/>
</dbReference>
<feature type="domain" description="YprB ribonuclease H-like" evidence="1">
    <location>
        <begin position="31"/>
        <end position="197"/>
    </location>
</feature>
<keyword evidence="3" id="KW-1185">Reference proteome</keyword>
<dbReference type="GO" id="GO:0003676">
    <property type="term" value="F:nucleic acid binding"/>
    <property type="evidence" value="ECO:0007669"/>
    <property type="project" value="InterPro"/>
</dbReference>
<evidence type="ECO:0000259" key="1">
    <source>
        <dbReference type="Pfam" id="PF13482"/>
    </source>
</evidence>
<organism evidence="2 3">
    <name type="scientific">Butyrivibrio proteoclasticus</name>
    <dbReference type="NCBI Taxonomy" id="43305"/>
    <lineage>
        <taxon>Bacteria</taxon>
        <taxon>Bacillati</taxon>
        <taxon>Bacillota</taxon>
        <taxon>Clostridia</taxon>
        <taxon>Lachnospirales</taxon>
        <taxon>Lachnospiraceae</taxon>
        <taxon>Butyrivibrio</taxon>
    </lineage>
</organism>
<dbReference type="Pfam" id="PF13482">
    <property type="entry name" value="RNase_H_2"/>
    <property type="match status" value="1"/>
</dbReference>
<dbReference type="EMBL" id="FOXO01000031">
    <property type="protein sequence ID" value="SFQ30226.1"/>
    <property type="molecule type" value="Genomic_DNA"/>
</dbReference>
<evidence type="ECO:0000313" key="2">
    <source>
        <dbReference type="EMBL" id="SFQ30226.1"/>
    </source>
</evidence>
<dbReference type="Gene3D" id="3.30.420.10">
    <property type="entry name" value="Ribonuclease H-like superfamily/Ribonuclease H"/>
    <property type="match status" value="1"/>
</dbReference>
<dbReference type="Proteomes" id="UP000182624">
    <property type="component" value="Unassembled WGS sequence"/>
</dbReference>
<sequence>MIKTSEGIVLSGSHFVRTLPDLLNCKPEDFLFIDIETTGLSPRSADIYLIGCAYYDNGNWHVCQFFAETPDQEKEILEAFIEFSKEYKILIHFNGDRFDIPFLLSKFEKYELPNPFAHMSSLDIYKEVKPYKKQLGLLDCKQKTIELYLGIQREDKYDGGKLIPVYQDYTVSKDAEKLKLLMLHNFEDVKGMFDVLTMLKYKEFFNSFSKLPKEAIRTDAEIPSSEELLELLPVRAKKVQANYYNDIDGTQKKEVYMKLAVPKPLPSSLSGNLDGCYFKIDGTEAVLRVPLYETTLKYFYSNYKDYYYLPQEDTALHKSIASFVDKDYRVKASPENCYTKKEGQYLQEWNLCFAPFFKSDYNDKKFFFDLNENMKKSRFAMSLYACHVIAHVLEL</sequence>
<dbReference type="AlphaFoldDB" id="A0A1I5XEI5"/>
<dbReference type="SUPFAM" id="SSF53098">
    <property type="entry name" value="Ribonuclease H-like"/>
    <property type="match status" value="1"/>
</dbReference>
<name>A0A1I5XEI5_9FIRM</name>